<keyword evidence="1" id="KW-0880">Kelch repeat</keyword>
<evidence type="ECO:0000313" key="4">
    <source>
        <dbReference type="EMBL" id="PKH47804.1"/>
    </source>
</evidence>
<evidence type="ECO:0000256" key="3">
    <source>
        <dbReference type="SAM" id="SignalP"/>
    </source>
</evidence>
<organism evidence="4 5">
    <name type="scientific">Dehalococcoides mccartyi</name>
    <dbReference type="NCBI Taxonomy" id="61435"/>
    <lineage>
        <taxon>Bacteria</taxon>
        <taxon>Bacillati</taxon>
        <taxon>Chloroflexota</taxon>
        <taxon>Dehalococcoidia</taxon>
        <taxon>Dehalococcoidales</taxon>
        <taxon>Dehalococcoidaceae</taxon>
        <taxon>Dehalococcoides</taxon>
    </lineage>
</organism>
<evidence type="ECO:0000256" key="2">
    <source>
        <dbReference type="ARBA" id="ARBA00022737"/>
    </source>
</evidence>
<name>A0A2J1E051_9CHLR</name>
<accession>A0A2J1E051</accession>
<sequence length="1038" mass="111152">MKKYLIAALSLIMVAGLVLSENTSANLTDSETSTDNQAFAWVSSYHTATLEKDFETGEQFSVDSSTSPGDLKLQSSQYYYACVGGGASNAAYRFNETTLAWESIAFIPNGSPTTYVGAGGGLSYPGSGNYIYCLKGNGTSEFYRYDIGSNAWSALTSVPVTVSAGGYLRAVTVGSSDYMYVFTGGASNAMYRYLIGGSSWEARSSPGANGAGASMGWDRNTTGGKLYATLGAVGGTPSATFKSYDIDTDAWTTLTTDPVPGAVGAGAELAYSKPAATMYFFASQGNGNTGFYRYNPAGTAGSRWTTMASMPWAVNYGGSLRWDNGSYLFAFQGGTTNAWRYNIDGNTWALTISQVKVGVTNYPVTTGGTYASDGSRYQYAFQGGSNTFLRYDSTTDVWSILANAPGTASDGSALVYVNQGTGYIYAFRGGNTTTFWRYDILANTWSTTLAAAPFGVNNGASMVWTGGNDLFAVFGNSKAFRRYNIPSDTWLKTNALGSNLPNSRSNILSGGCLAWDRNNYIYALNGGTIGFQRYSISGNAWTNMANAPSAIGTGGSLSYPYATYNAAYSLYATRGVGTVSFYSYSPSTNQWKVMSNVPSAVAAGGDICRNPNGYVYCIPGNSTINHYRYNIASNTWFESVNSAPVAMGAGARMTGHVTGYLPSGYMTSEVIDNSGFCEGGFLIYNGNAIYGFAGDMSTSFRKYNISGNSWSLLASIKFGTGWGAALCSNGGDYIYAFTGQNQSAFLRYSISANSWTELTSAPGPVYAGGSLVYVSGSPNYIYAFQGETSSFWRYDVTLDTWSVKSSSSITGAGSALIYDGTYIYATIGGNTNAFMRYSIAGDSWASMAVTIDLIGAGGALAYPGTGTLIYCIQGYDTANFAAYDTGLNTWSELSSTPDSVFQGGSLIAGDSDHLYASRGRDTVSFWRYTVSTDLWESMADMPIFSYLRFDAIVWDRDLPAGTTITVAIRASNTLFDLTDTNIPWTDLVPVYSSVTKSAVLSGLTAYRYVQFKITLTTSNTSLTPTLFSRKIYYYRWFS</sequence>
<dbReference type="PANTHER" id="PTHR24412">
    <property type="entry name" value="KELCH PROTEIN"/>
    <property type="match status" value="1"/>
</dbReference>
<dbReference type="EMBL" id="PHFD01000077">
    <property type="protein sequence ID" value="PKH47804.1"/>
    <property type="molecule type" value="Genomic_DNA"/>
</dbReference>
<dbReference type="PANTHER" id="PTHR24412:SF480">
    <property type="entry name" value="KELCH-LIKE PROTEIN 8"/>
    <property type="match status" value="1"/>
</dbReference>
<protein>
    <submittedName>
        <fullName evidence="4">Uncharacterized protein</fullName>
    </submittedName>
</protein>
<dbReference type="Gene3D" id="2.120.10.80">
    <property type="entry name" value="Kelch-type beta propeller"/>
    <property type="match status" value="4"/>
</dbReference>
<evidence type="ECO:0000313" key="5">
    <source>
        <dbReference type="Proteomes" id="UP000233649"/>
    </source>
</evidence>
<dbReference type="InterPro" id="IPR015915">
    <property type="entry name" value="Kelch-typ_b-propeller"/>
</dbReference>
<reference evidence="4 5" key="1">
    <citation type="journal article" date="2017" name="FEMS Microbiol. Ecol.">
        <title>Reconstructed genomes of novel Dehalococcoides mccartyi strains from 1,2,3,4-tetrachlorodibenzo-p-dioxin-dechlorinating enrichment cultures reveal divergent reductive dehalogenase gene profiles.</title>
        <authorList>
            <person name="Dam H.T."/>
            <person name="Vollmers J."/>
            <person name="Kaster A.K."/>
            <person name="Haggblom M.M."/>
        </authorList>
    </citation>
    <scope>NUCLEOTIDE SEQUENCE [LARGE SCALE GENOMIC DNA]</scope>
    <source>
        <strain evidence="4 5">H1-3-2.001</strain>
    </source>
</reference>
<dbReference type="Proteomes" id="UP000233649">
    <property type="component" value="Unassembled WGS sequence"/>
</dbReference>
<dbReference type="AlphaFoldDB" id="A0A2J1E051"/>
<keyword evidence="3" id="KW-0732">Signal</keyword>
<gene>
    <name evidence="4" type="ORF">CVH13_00230</name>
</gene>
<feature type="signal peptide" evidence="3">
    <location>
        <begin position="1"/>
        <end position="20"/>
    </location>
</feature>
<keyword evidence="2" id="KW-0677">Repeat</keyword>
<comment type="caution">
    <text evidence="4">The sequence shown here is derived from an EMBL/GenBank/DDBJ whole genome shotgun (WGS) entry which is preliminary data.</text>
</comment>
<dbReference type="SUPFAM" id="SSF117281">
    <property type="entry name" value="Kelch motif"/>
    <property type="match status" value="3"/>
</dbReference>
<proteinExistence type="predicted"/>
<evidence type="ECO:0000256" key="1">
    <source>
        <dbReference type="ARBA" id="ARBA00022441"/>
    </source>
</evidence>
<feature type="chain" id="PRO_5014405188" evidence="3">
    <location>
        <begin position="21"/>
        <end position="1038"/>
    </location>
</feature>